<proteinExistence type="predicted"/>
<keyword evidence="1" id="KW-0472">Membrane</keyword>
<sequence length="126" mass="13677">MIKGRNVVRVVLIVWLALSLRTGFLAWDDYQNAVVQGPITPTNPAGLSTENVKFTCAAAMRADTPPMQADRQQIQTAPNPAPCSLRGQRQAIFWVDLLFGAVALAATFAHLPRRRALARLDAVAPA</sequence>
<evidence type="ECO:0000313" key="2">
    <source>
        <dbReference type="EMBL" id="CAB4736452.1"/>
    </source>
</evidence>
<feature type="transmembrane region" description="Helical" evidence="1">
    <location>
        <begin position="91"/>
        <end position="111"/>
    </location>
</feature>
<gene>
    <name evidence="2" type="ORF">UFOPK2754_00853</name>
</gene>
<dbReference type="EMBL" id="CAEZYR010000023">
    <property type="protein sequence ID" value="CAB4736452.1"/>
    <property type="molecule type" value="Genomic_DNA"/>
</dbReference>
<feature type="transmembrane region" description="Helical" evidence="1">
    <location>
        <begin position="7"/>
        <end position="27"/>
    </location>
</feature>
<dbReference type="AlphaFoldDB" id="A0A6J6SNI1"/>
<evidence type="ECO:0000256" key="1">
    <source>
        <dbReference type="SAM" id="Phobius"/>
    </source>
</evidence>
<protein>
    <submittedName>
        <fullName evidence="2">Unannotated protein</fullName>
    </submittedName>
</protein>
<keyword evidence="1" id="KW-1133">Transmembrane helix</keyword>
<accession>A0A6J6SNI1</accession>
<name>A0A6J6SNI1_9ZZZZ</name>
<reference evidence="2" key="1">
    <citation type="submission" date="2020-05" db="EMBL/GenBank/DDBJ databases">
        <authorList>
            <person name="Chiriac C."/>
            <person name="Salcher M."/>
            <person name="Ghai R."/>
            <person name="Kavagutti S V."/>
        </authorList>
    </citation>
    <scope>NUCLEOTIDE SEQUENCE</scope>
</reference>
<keyword evidence="1" id="KW-0812">Transmembrane</keyword>
<organism evidence="2">
    <name type="scientific">freshwater metagenome</name>
    <dbReference type="NCBI Taxonomy" id="449393"/>
    <lineage>
        <taxon>unclassified sequences</taxon>
        <taxon>metagenomes</taxon>
        <taxon>ecological metagenomes</taxon>
    </lineage>
</organism>